<dbReference type="NCBIfam" id="TIGR03816">
    <property type="entry name" value="tadE_like_DECH"/>
    <property type="match status" value="1"/>
</dbReference>
<dbReference type="AlphaFoldDB" id="A0A1A9GIU9"/>
<evidence type="ECO:0000259" key="1">
    <source>
        <dbReference type="Pfam" id="PF13400"/>
    </source>
</evidence>
<dbReference type="Proteomes" id="UP000077868">
    <property type="component" value="Chromosome"/>
</dbReference>
<evidence type="ECO:0000313" key="2">
    <source>
        <dbReference type="EMBL" id="ANH38006.1"/>
    </source>
</evidence>
<sequence length="116" mass="11317">MRTSPRAAGERGAATLLGVALAGMLLLVGVTLAEISAVVAAHRRAQAAADLAALAGATSPGESCAAADRVATANGARLTGCLLEGADVLVSVQVDPPPGLDRLVTIQGQARAGPAP</sequence>
<dbReference type="InterPro" id="IPR028087">
    <property type="entry name" value="Tad_N"/>
</dbReference>
<dbReference type="InterPro" id="IPR021202">
    <property type="entry name" value="Rv3654c-like"/>
</dbReference>
<dbReference type="Pfam" id="PF13400">
    <property type="entry name" value="Tad"/>
    <property type="match status" value="1"/>
</dbReference>
<evidence type="ECO:0000313" key="3">
    <source>
        <dbReference type="Proteomes" id="UP000077868"/>
    </source>
</evidence>
<dbReference type="STRING" id="1300347.I601_1573"/>
<dbReference type="KEGG" id="ndk:I601_1573"/>
<dbReference type="EMBL" id="CP015079">
    <property type="protein sequence ID" value="ANH38006.1"/>
    <property type="molecule type" value="Genomic_DNA"/>
</dbReference>
<dbReference type="PATRIC" id="fig|1300347.3.peg.1573"/>
<feature type="domain" description="Putative Flp pilus-assembly TadG-like N-terminal" evidence="1">
    <location>
        <begin position="12"/>
        <end position="58"/>
    </location>
</feature>
<gene>
    <name evidence="2" type="ORF">I601_1573</name>
</gene>
<reference evidence="2 3" key="1">
    <citation type="submission" date="2016-03" db="EMBL/GenBank/DDBJ databases">
        <title>Complete genome sequence of a soil Actinobacterium, Nocardioides dokdonensis FR1436.</title>
        <authorList>
            <person name="Kwon S.-K."/>
            <person name="Kim K."/>
            <person name="Kim J.F."/>
        </authorList>
    </citation>
    <scope>NUCLEOTIDE SEQUENCE [LARGE SCALE GENOMIC DNA]</scope>
    <source>
        <strain evidence="2 3">FR1436</strain>
    </source>
</reference>
<dbReference type="OrthoDB" id="3405925at2"/>
<protein>
    <recommendedName>
        <fullName evidence="1">Putative Flp pilus-assembly TadG-like N-terminal domain-containing protein</fullName>
    </recommendedName>
</protein>
<name>A0A1A9GIU9_9ACTN</name>
<accession>A0A1A9GIU9</accession>
<proteinExistence type="predicted"/>
<organism evidence="2 3">
    <name type="scientific">Nocardioides dokdonensis FR1436</name>
    <dbReference type="NCBI Taxonomy" id="1300347"/>
    <lineage>
        <taxon>Bacteria</taxon>
        <taxon>Bacillati</taxon>
        <taxon>Actinomycetota</taxon>
        <taxon>Actinomycetes</taxon>
        <taxon>Propionibacteriales</taxon>
        <taxon>Nocardioidaceae</taxon>
        <taxon>Nocardioides</taxon>
    </lineage>
</organism>
<dbReference type="RefSeq" id="WP_068107962.1">
    <property type="nucleotide sequence ID" value="NZ_CP015079.1"/>
</dbReference>
<keyword evidence="3" id="KW-1185">Reference proteome</keyword>